<dbReference type="InterPro" id="IPR003808">
    <property type="entry name" value="Fe-S_metab-assoc_dom"/>
</dbReference>
<reference evidence="4 5" key="1">
    <citation type="submission" date="2024-05" db="EMBL/GenBank/DDBJ databases">
        <authorList>
            <person name="Yi C."/>
        </authorList>
    </citation>
    <scope>NUCLEOTIDE SEQUENCE [LARGE SCALE GENOMIC DNA]</scope>
    <source>
        <strain evidence="4 5">XS13</strain>
    </source>
</reference>
<dbReference type="Gene3D" id="3.90.1010.10">
    <property type="match status" value="1"/>
</dbReference>
<name>A0ABV0IDX1_9MICC</name>
<comment type="similarity">
    <text evidence="1">Belongs to the SufE family.</text>
</comment>
<proteinExistence type="inferred from homology"/>
<protein>
    <submittedName>
        <fullName evidence="4">SufE family protein</fullName>
    </submittedName>
</protein>
<feature type="region of interest" description="Disordered" evidence="2">
    <location>
        <begin position="68"/>
        <end position="90"/>
    </location>
</feature>
<dbReference type="Proteomes" id="UP001484097">
    <property type="component" value="Unassembled WGS sequence"/>
</dbReference>
<organism evidence="4 5">
    <name type="scientific">Citricoccus nitrophenolicus</name>
    <dbReference type="NCBI Taxonomy" id="863575"/>
    <lineage>
        <taxon>Bacteria</taxon>
        <taxon>Bacillati</taxon>
        <taxon>Actinomycetota</taxon>
        <taxon>Actinomycetes</taxon>
        <taxon>Micrococcales</taxon>
        <taxon>Micrococcaceae</taxon>
        <taxon>Citricoccus</taxon>
    </lineage>
</organism>
<evidence type="ECO:0000256" key="1">
    <source>
        <dbReference type="ARBA" id="ARBA00010282"/>
    </source>
</evidence>
<sequence>MSVPAKLQEIIDDFRAVPDAEKLELLLEFSEELPALPPRYEGHQDEMEQVVECQTRLFLALELEPAPEAPAGTAGAEGHDAGPSPDPLVRLFVSAPPEAPTTRGFASVLSQGLDGLPASEVLAVPEDLAGRLGLQKSLTPLRLRGMSALLGRIKRNITSRLAA</sequence>
<accession>A0ABV0IDX1</accession>
<gene>
    <name evidence="4" type="ORF">ABDK96_01095</name>
</gene>
<dbReference type="PANTHER" id="PTHR43597">
    <property type="entry name" value="SULFUR ACCEPTOR PROTEIN CSDE"/>
    <property type="match status" value="1"/>
</dbReference>
<evidence type="ECO:0000313" key="5">
    <source>
        <dbReference type="Proteomes" id="UP001484097"/>
    </source>
</evidence>
<evidence type="ECO:0000259" key="3">
    <source>
        <dbReference type="Pfam" id="PF02657"/>
    </source>
</evidence>
<dbReference type="EMBL" id="JBDXMX010000001">
    <property type="protein sequence ID" value="MEO9246275.1"/>
    <property type="molecule type" value="Genomic_DNA"/>
</dbReference>
<dbReference type="PANTHER" id="PTHR43597:SF5">
    <property type="entry name" value="SUFE-LIKE PROTEIN 2, CHLOROPLASTIC"/>
    <property type="match status" value="1"/>
</dbReference>
<evidence type="ECO:0000256" key="2">
    <source>
        <dbReference type="SAM" id="MobiDB-lite"/>
    </source>
</evidence>
<feature type="domain" description="Fe-S metabolism associated" evidence="3">
    <location>
        <begin position="12"/>
        <end position="155"/>
    </location>
</feature>
<dbReference type="SUPFAM" id="SSF82649">
    <property type="entry name" value="SufE/NifU"/>
    <property type="match status" value="1"/>
</dbReference>
<dbReference type="RefSeq" id="WP_347918231.1">
    <property type="nucleotide sequence ID" value="NZ_JBDXMX010000001.1"/>
</dbReference>
<keyword evidence="5" id="KW-1185">Reference proteome</keyword>
<comment type="caution">
    <text evidence="4">The sequence shown here is derived from an EMBL/GenBank/DDBJ whole genome shotgun (WGS) entry which is preliminary data.</text>
</comment>
<evidence type="ECO:0000313" key="4">
    <source>
        <dbReference type="EMBL" id="MEO9246275.1"/>
    </source>
</evidence>
<dbReference type="Pfam" id="PF02657">
    <property type="entry name" value="SufE"/>
    <property type="match status" value="1"/>
</dbReference>